<proteinExistence type="predicted"/>
<reference evidence="2" key="1">
    <citation type="journal article" date="2020" name="New Phytol.">
        <title>Comparative genomics reveals dynamic genome evolution in host specialist ectomycorrhizal fungi.</title>
        <authorList>
            <person name="Lofgren L.A."/>
            <person name="Nguyen N.H."/>
            <person name="Vilgalys R."/>
            <person name="Ruytinx J."/>
            <person name="Liao H.L."/>
            <person name="Branco S."/>
            <person name="Kuo A."/>
            <person name="LaButti K."/>
            <person name="Lipzen A."/>
            <person name="Andreopoulos W."/>
            <person name="Pangilinan J."/>
            <person name="Riley R."/>
            <person name="Hundley H."/>
            <person name="Na H."/>
            <person name="Barry K."/>
            <person name="Grigoriev I.V."/>
            <person name="Stajich J.E."/>
            <person name="Kennedy P.G."/>
        </authorList>
    </citation>
    <scope>NUCLEOTIDE SEQUENCE</scope>
    <source>
        <strain evidence="2">MN1</strain>
    </source>
</reference>
<sequence length="208" mass="22193">MAQKDDNKLPKAHWNDAEVDKYLKYLITQKSKIAGLRTLGPPKTGPHCKMKWQSLKQTHNTIKRYQNSRSGCHWDNENGTNIQGEVAETQCPSNKMLEIMPNGSGTEGTATYNLASLATQASEHITEANTEASGSAVAATSTKASSIAMGLAISMPGARNDTGSKGPAAAGFAWDQVMSTLPSTNPRIISSSSMNPPPPSPIFSCSLK</sequence>
<keyword evidence="3" id="KW-1185">Reference proteome</keyword>
<organism evidence="2 3">
    <name type="scientific">Suillus subaureus</name>
    <dbReference type="NCBI Taxonomy" id="48587"/>
    <lineage>
        <taxon>Eukaryota</taxon>
        <taxon>Fungi</taxon>
        <taxon>Dikarya</taxon>
        <taxon>Basidiomycota</taxon>
        <taxon>Agaricomycotina</taxon>
        <taxon>Agaricomycetes</taxon>
        <taxon>Agaricomycetidae</taxon>
        <taxon>Boletales</taxon>
        <taxon>Suillineae</taxon>
        <taxon>Suillaceae</taxon>
        <taxon>Suillus</taxon>
    </lineage>
</organism>
<dbReference type="RefSeq" id="XP_041187915.1">
    <property type="nucleotide sequence ID" value="XM_041333425.1"/>
</dbReference>
<dbReference type="Proteomes" id="UP000807769">
    <property type="component" value="Unassembled WGS sequence"/>
</dbReference>
<dbReference type="EMBL" id="JABBWG010000044">
    <property type="protein sequence ID" value="KAG1807246.1"/>
    <property type="molecule type" value="Genomic_DNA"/>
</dbReference>
<accession>A0A9P7E052</accession>
<dbReference type="GeneID" id="64627442"/>
<evidence type="ECO:0000313" key="2">
    <source>
        <dbReference type="EMBL" id="KAG1807246.1"/>
    </source>
</evidence>
<dbReference type="AlphaFoldDB" id="A0A9P7E052"/>
<protein>
    <submittedName>
        <fullName evidence="2">Uncharacterized protein</fullName>
    </submittedName>
</protein>
<evidence type="ECO:0000256" key="1">
    <source>
        <dbReference type="SAM" id="MobiDB-lite"/>
    </source>
</evidence>
<name>A0A9P7E052_9AGAM</name>
<dbReference type="OrthoDB" id="2668854at2759"/>
<feature type="region of interest" description="Disordered" evidence="1">
    <location>
        <begin position="183"/>
        <end position="208"/>
    </location>
</feature>
<evidence type="ECO:0000313" key="3">
    <source>
        <dbReference type="Proteomes" id="UP000807769"/>
    </source>
</evidence>
<comment type="caution">
    <text evidence="2">The sequence shown here is derived from an EMBL/GenBank/DDBJ whole genome shotgun (WGS) entry which is preliminary data.</text>
</comment>
<gene>
    <name evidence="2" type="ORF">BJ212DRAFT_1303479</name>
</gene>